<dbReference type="RefSeq" id="WP_143235441.1">
    <property type="nucleotide sequence ID" value="NZ_VJWL01000001.1"/>
</dbReference>
<feature type="domain" description="SIS" evidence="13">
    <location>
        <begin position="42"/>
        <end position="185"/>
    </location>
</feature>
<dbReference type="InterPro" id="IPR046348">
    <property type="entry name" value="SIS_dom_sf"/>
</dbReference>
<organism evidence="14 15">
    <name type="scientific">Aliidiomarina halalkaliphila</name>
    <dbReference type="NCBI Taxonomy" id="2593535"/>
    <lineage>
        <taxon>Bacteria</taxon>
        <taxon>Pseudomonadati</taxon>
        <taxon>Pseudomonadota</taxon>
        <taxon>Gammaproteobacteria</taxon>
        <taxon>Alteromonadales</taxon>
        <taxon>Idiomarinaceae</taxon>
        <taxon>Aliidiomarina</taxon>
    </lineage>
</organism>
<dbReference type="EMBL" id="VJWL01000001">
    <property type="protein sequence ID" value="TRW50440.1"/>
    <property type="molecule type" value="Genomic_DNA"/>
</dbReference>
<dbReference type="GO" id="GO:0019146">
    <property type="term" value="F:arabinose-5-phosphate isomerase activity"/>
    <property type="evidence" value="ECO:0007669"/>
    <property type="project" value="UniProtKB-EC"/>
</dbReference>
<dbReference type="EC" id="5.3.1.13" evidence="8"/>
<dbReference type="SUPFAM" id="SSF53697">
    <property type="entry name" value="SIS domain"/>
    <property type="match status" value="1"/>
</dbReference>
<sequence>MSAANHPNVAANYVEHGRKVLAIEQNAIAALAASINDDFARACALMMACKGRVVVTGMGKSGHIGGKIAATLASTGTPAFFVHPGEASHGDLGMITGQDVVIAISNSGETHEVLAILPVIKRLGVPLIALTGKPESTLASLSDVHVSVAVSEEACPLGLAPTASTTATLVMGDALAVALLNERGFTANDFALSHPGGSLGKRLLLRVSDIMHTGERVPKVSAEAIVTEALMEISRKGLGMTTIVDDQDQLLGLFTDGDLRRILDQRVDIHQTVIANTMTTQCVTARPEMLAAEALKLMETRKINGLIVVNKDKQVVGAFNMHDLLRAGVV</sequence>
<dbReference type="Pfam" id="PF01380">
    <property type="entry name" value="SIS"/>
    <property type="match status" value="1"/>
</dbReference>
<protein>
    <recommendedName>
        <fullName evidence="8">Arabinose 5-phosphate isomerase</fullName>
        <shortName evidence="8">API</shortName>
        <ecNumber evidence="8">5.3.1.13</ecNumber>
    </recommendedName>
</protein>
<evidence type="ECO:0000256" key="9">
    <source>
        <dbReference type="PIRSR" id="PIRSR004692-2"/>
    </source>
</evidence>
<keyword evidence="9" id="KW-0479">Metal-binding</keyword>
<dbReference type="SMART" id="SM00116">
    <property type="entry name" value="CBS"/>
    <property type="match status" value="2"/>
</dbReference>
<dbReference type="FunFam" id="3.40.50.10490:FF:000011">
    <property type="entry name" value="Arabinose 5-phosphate isomerase"/>
    <property type="match status" value="1"/>
</dbReference>
<comment type="caution">
    <text evidence="14">The sequence shown here is derived from an EMBL/GenBank/DDBJ whole genome shotgun (WGS) entry which is preliminary data.</text>
</comment>
<keyword evidence="15" id="KW-1185">Reference proteome</keyword>
<dbReference type="InterPro" id="IPR001347">
    <property type="entry name" value="SIS_dom"/>
</dbReference>
<dbReference type="FunFam" id="3.10.580.10:FF:000007">
    <property type="entry name" value="Arabinose 5-phosphate isomerase"/>
    <property type="match status" value="1"/>
</dbReference>
<keyword evidence="5 11" id="KW-0129">CBS domain</keyword>
<evidence type="ECO:0000256" key="11">
    <source>
        <dbReference type="PROSITE-ProRule" id="PRU00703"/>
    </source>
</evidence>
<comment type="catalytic activity">
    <reaction evidence="8">
        <text>D-arabinose 5-phosphate = D-ribulose 5-phosphate</text>
        <dbReference type="Rhea" id="RHEA:23104"/>
        <dbReference type="ChEBI" id="CHEBI:57693"/>
        <dbReference type="ChEBI" id="CHEBI:58121"/>
        <dbReference type="EC" id="5.3.1.13"/>
    </reaction>
</comment>
<comment type="subunit">
    <text evidence="3">Homotetramer.</text>
</comment>
<reference evidence="14 15" key="1">
    <citation type="submission" date="2019-07" db="EMBL/GenBank/DDBJ databases">
        <authorList>
            <person name="Yang M."/>
            <person name="Zhao D."/>
            <person name="Xiang H."/>
        </authorList>
    </citation>
    <scope>NUCLEOTIDE SEQUENCE [LARGE SCALE GENOMIC DNA]</scope>
    <source>
        <strain evidence="14 15">IM1326</strain>
    </source>
</reference>
<evidence type="ECO:0000256" key="6">
    <source>
        <dbReference type="ARBA" id="ARBA00023235"/>
    </source>
</evidence>
<keyword evidence="6 8" id="KW-0413">Isomerase</keyword>
<dbReference type="Gene3D" id="3.40.50.10490">
    <property type="entry name" value="Glucose-6-phosphate isomerase like protein, domain 1"/>
    <property type="match status" value="1"/>
</dbReference>
<dbReference type="InterPro" id="IPR035474">
    <property type="entry name" value="SIS_Kpsf"/>
</dbReference>
<accession>A0A552X615</accession>
<dbReference type="Proteomes" id="UP000320359">
    <property type="component" value="Unassembled WGS sequence"/>
</dbReference>
<feature type="site" description="Catalytically relevant" evidence="10">
    <location>
        <position position="112"/>
    </location>
</feature>
<keyword evidence="9" id="KW-0862">Zinc</keyword>
<dbReference type="Gene3D" id="3.10.580.10">
    <property type="entry name" value="CBS-domain"/>
    <property type="match status" value="1"/>
</dbReference>
<dbReference type="CDD" id="cd04604">
    <property type="entry name" value="CBS_pair_SIS_assoc"/>
    <property type="match status" value="1"/>
</dbReference>
<evidence type="ECO:0000313" key="15">
    <source>
        <dbReference type="Proteomes" id="UP000320359"/>
    </source>
</evidence>
<proteinExistence type="inferred from homology"/>
<dbReference type="InterPro" id="IPR050986">
    <property type="entry name" value="GutQ/KpsF_isomerases"/>
</dbReference>
<dbReference type="OrthoDB" id="9762536at2"/>
<dbReference type="PROSITE" id="PS51371">
    <property type="entry name" value="CBS"/>
    <property type="match status" value="2"/>
</dbReference>
<dbReference type="GO" id="GO:0097367">
    <property type="term" value="F:carbohydrate derivative binding"/>
    <property type="evidence" value="ECO:0007669"/>
    <property type="project" value="InterPro"/>
</dbReference>
<feature type="site" description="Catalytically relevant" evidence="10">
    <location>
        <position position="194"/>
    </location>
</feature>
<feature type="domain" description="CBS" evidence="12">
    <location>
        <begin position="278"/>
        <end position="330"/>
    </location>
</feature>
<evidence type="ECO:0000256" key="4">
    <source>
        <dbReference type="ARBA" id="ARBA00022737"/>
    </source>
</evidence>
<comment type="pathway">
    <text evidence="7">Carbohydrate biosynthesis; 3-deoxy-D-manno-octulosonate biosynthesis; 3-deoxy-D-manno-octulosonate from D-ribulose 5-phosphate: step 1/3.</text>
</comment>
<evidence type="ECO:0000256" key="10">
    <source>
        <dbReference type="PIRSR" id="PIRSR004692-3"/>
    </source>
</evidence>
<evidence type="ECO:0000256" key="3">
    <source>
        <dbReference type="ARBA" id="ARBA00011881"/>
    </source>
</evidence>
<keyword evidence="4" id="KW-0677">Repeat</keyword>
<comment type="pathway">
    <text evidence="1">Bacterial outer membrane biogenesis; lipopolysaccharide biosynthesis.</text>
</comment>
<name>A0A552X615_9GAMM</name>
<comment type="similarity">
    <text evidence="2 8">Belongs to the SIS family. GutQ/KpsF subfamily.</text>
</comment>
<dbReference type="InterPro" id="IPR046342">
    <property type="entry name" value="CBS_dom_sf"/>
</dbReference>
<evidence type="ECO:0000256" key="2">
    <source>
        <dbReference type="ARBA" id="ARBA00008165"/>
    </source>
</evidence>
<dbReference type="PIRSF" id="PIRSF004692">
    <property type="entry name" value="KdsD_KpsF"/>
    <property type="match status" value="1"/>
</dbReference>
<evidence type="ECO:0000313" key="14">
    <source>
        <dbReference type="EMBL" id="TRW50440.1"/>
    </source>
</evidence>
<feature type="site" description="Catalytically relevant" evidence="10">
    <location>
        <position position="60"/>
    </location>
</feature>
<dbReference type="InterPro" id="IPR000644">
    <property type="entry name" value="CBS_dom"/>
</dbReference>
<evidence type="ECO:0000256" key="8">
    <source>
        <dbReference type="PIRNR" id="PIRNR004692"/>
    </source>
</evidence>
<evidence type="ECO:0000259" key="12">
    <source>
        <dbReference type="PROSITE" id="PS51371"/>
    </source>
</evidence>
<dbReference type="PROSITE" id="PS51464">
    <property type="entry name" value="SIS"/>
    <property type="match status" value="1"/>
</dbReference>
<evidence type="ECO:0000256" key="7">
    <source>
        <dbReference type="ARBA" id="ARBA00060658"/>
    </source>
</evidence>
<dbReference type="GO" id="GO:0005975">
    <property type="term" value="P:carbohydrate metabolic process"/>
    <property type="evidence" value="ECO:0007669"/>
    <property type="project" value="InterPro"/>
</dbReference>
<dbReference type="GO" id="GO:0046872">
    <property type="term" value="F:metal ion binding"/>
    <property type="evidence" value="ECO:0007669"/>
    <property type="project" value="UniProtKB-KW"/>
</dbReference>
<gene>
    <name evidence="14" type="ORF">FM042_06335</name>
</gene>
<dbReference type="NCBIfam" id="TIGR00393">
    <property type="entry name" value="kpsF"/>
    <property type="match status" value="1"/>
</dbReference>
<feature type="domain" description="CBS" evidence="12">
    <location>
        <begin position="211"/>
        <end position="269"/>
    </location>
</feature>
<evidence type="ECO:0000259" key="13">
    <source>
        <dbReference type="PROSITE" id="PS51464"/>
    </source>
</evidence>
<dbReference type="PANTHER" id="PTHR42745">
    <property type="match status" value="1"/>
</dbReference>
<evidence type="ECO:0000256" key="5">
    <source>
        <dbReference type="ARBA" id="ARBA00023122"/>
    </source>
</evidence>
<dbReference type="InterPro" id="IPR004800">
    <property type="entry name" value="KdsD/KpsF-type"/>
</dbReference>
<dbReference type="PANTHER" id="PTHR42745:SF1">
    <property type="entry name" value="ARABINOSE 5-PHOSPHATE ISOMERASE KDSD"/>
    <property type="match status" value="1"/>
</dbReference>
<evidence type="ECO:0000256" key="1">
    <source>
        <dbReference type="ARBA" id="ARBA00004756"/>
    </source>
</evidence>
<dbReference type="AlphaFoldDB" id="A0A552X615"/>
<feature type="site" description="Catalytically relevant" evidence="10">
    <location>
        <position position="153"/>
    </location>
</feature>
<dbReference type="CDD" id="cd05014">
    <property type="entry name" value="SIS_Kpsf"/>
    <property type="match status" value="1"/>
</dbReference>
<dbReference type="GO" id="GO:1901135">
    <property type="term" value="P:carbohydrate derivative metabolic process"/>
    <property type="evidence" value="ECO:0007669"/>
    <property type="project" value="InterPro"/>
</dbReference>
<feature type="binding site" evidence="9">
    <location>
        <position position="83"/>
    </location>
    <ligand>
        <name>Zn(2+)</name>
        <dbReference type="ChEBI" id="CHEBI:29105"/>
    </ligand>
</feature>
<dbReference type="Pfam" id="PF00571">
    <property type="entry name" value="CBS"/>
    <property type="match status" value="2"/>
</dbReference>